<dbReference type="PRINTS" id="PR01217">
    <property type="entry name" value="PRICHEXTENSN"/>
</dbReference>
<feature type="compositionally biased region" description="Low complexity" evidence="10">
    <location>
        <begin position="931"/>
        <end position="946"/>
    </location>
</feature>
<evidence type="ECO:0000256" key="8">
    <source>
        <dbReference type="ARBA" id="ARBA00048679"/>
    </source>
</evidence>
<feature type="compositionally biased region" description="Gly residues" evidence="10">
    <location>
        <begin position="1036"/>
        <end position="1052"/>
    </location>
</feature>
<feature type="binding site" evidence="9">
    <location>
        <position position="59"/>
    </location>
    <ligand>
        <name>ATP</name>
        <dbReference type="ChEBI" id="CHEBI:30616"/>
    </ligand>
</feature>
<keyword evidence="13" id="KW-1185">Reference proteome</keyword>
<dbReference type="Gene3D" id="1.10.510.10">
    <property type="entry name" value="Transferase(Phosphotransferase) domain 1"/>
    <property type="match status" value="1"/>
</dbReference>
<feature type="compositionally biased region" description="Pro residues" evidence="10">
    <location>
        <begin position="442"/>
        <end position="452"/>
    </location>
</feature>
<proteinExistence type="predicted"/>
<feature type="compositionally biased region" description="Low complexity" evidence="10">
    <location>
        <begin position="914"/>
        <end position="923"/>
    </location>
</feature>
<feature type="compositionally biased region" description="Pro residues" evidence="10">
    <location>
        <begin position="508"/>
        <end position="525"/>
    </location>
</feature>
<dbReference type="PROSITE" id="PS50011">
    <property type="entry name" value="PROTEIN_KINASE_DOM"/>
    <property type="match status" value="1"/>
</dbReference>
<feature type="compositionally biased region" description="Low complexity" evidence="10">
    <location>
        <begin position="574"/>
        <end position="583"/>
    </location>
</feature>
<dbReference type="InterPro" id="IPR000719">
    <property type="entry name" value="Prot_kinase_dom"/>
</dbReference>
<dbReference type="InterPro" id="IPR011009">
    <property type="entry name" value="Kinase-like_dom_sf"/>
</dbReference>
<accession>A0A835XY79</accession>
<evidence type="ECO:0000256" key="6">
    <source>
        <dbReference type="ARBA" id="ARBA00022840"/>
    </source>
</evidence>
<dbReference type="Pfam" id="PF00069">
    <property type="entry name" value="Pkinase"/>
    <property type="match status" value="1"/>
</dbReference>
<feature type="compositionally biased region" description="Gly residues" evidence="10">
    <location>
        <begin position="589"/>
        <end position="609"/>
    </location>
</feature>
<keyword evidence="2" id="KW-0723">Serine/threonine-protein kinase</keyword>
<feature type="compositionally biased region" description="Low complexity" evidence="10">
    <location>
        <begin position="1060"/>
        <end position="1076"/>
    </location>
</feature>
<dbReference type="PROSITE" id="PS00107">
    <property type="entry name" value="PROTEIN_KINASE_ATP"/>
    <property type="match status" value="1"/>
</dbReference>
<dbReference type="PANTHER" id="PTHR22967">
    <property type="entry name" value="SERINE/THREONINE PROTEIN KINASE"/>
    <property type="match status" value="1"/>
</dbReference>
<keyword evidence="5" id="KW-0418">Kinase</keyword>
<evidence type="ECO:0000256" key="5">
    <source>
        <dbReference type="ARBA" id="ARBA00022777"/>
    </source>
</evidence>
<dbReference type="EMBL" id="JAEHOE010000038">
    <property type="protein sequence ID" value="KAG2493277.1"/>
    <property type="molecule type" value="Genomic_DNA"/>
</dbReference>
<evidence type="ECO:0000256" key="7">
    <source>
        <dbReference type="ARBA" id="ARBA00047899"/>
    </source>
</evidence>
<feature type="domain" description="Protein kinase" evidence="11">
    <location>
        <begin position="30"/>
        <end position="297"/>
    </location>
</feature>
<feature type="compositionally biased region" description="Pro residues" evidence="10">
    <location>
        <begin position="483"/>
        <end position="499"/>
    </location>
</feature>
<evidence type="ECO:0000256" key="2">
    <source>
        <dbReference type="ARBA" id="ARBA00022527"/>
    </source>
</evidence>
<evidence type="ECO:0000256" key="4">
    <source>
        <dbReference type="ARBA" id="ARBA00022741"/>
    </source>
</evidence>
<feature type="compositionally biased region" description="Gly residues" evidence="10">
    <location>
        <begin position="1077"/>
        <end position="1087"/>
    </location>
</feature>
<evidence type="ECO:0000313" key="12">
    <source>
        <dbReference type="EMBL" id="KAG2493277.1"/>
    </source>
</evidence>
<evidence type="ECO:0000259" key="11">
    <source>
        <dbReference type="PROSITE" id="PS50011"/>
    </source>
</evidence>
<feature type="region of interest" description="Disordered" evidence="10">
    <location>
        <begin position="1022"/>
        <end position="1125"/>
    </location>
</feature>
<dbReference type="EC" id="2.7.11.1" evidence="1"/>
<evidence type="ECO:0000256" key="1">
    <source>
        <dbReference type="ARBA" id="ARBA00012513"/>
    </source>
</evidence>
<protein>
    <recommendedName>
        <fullName evidence="1">non-specific serine/threonine protein kinase</fullName>
        <ecNumber evidence="1">2.7.11.1</ecNumber>
    </recommendedName>
</protein>
<keyword evidence="3" id="KW-0808">Transferase</keyword>
<evidence type="ECO:0000256" key="3">
    <source>
        <dbReference type="ARBA" id="ARBA00022679"/>
    </source>
</evidence>
<feature type="region of interest" description="Disordered" evidence="10">
    <location>
        <begin position="304"/>
        <end position="839"/>
    </location>
</feature>
<dbReference type="OrthoDB" id="248923at2759"/>
<comment type="catalytic activity">
    <reaction evidence="7">
        <text>L-threonyl-[protein] + ATP = O-phospho-L-threonyl-[protein] + ADP + H(+)</text>
        <dbReference type="Rhea" id="RHEA:46608"/>
        <dbReference type="Rhea" id="RHEA-COMP:11060"/>
        <dbReference type="Rhea" id="RHEA-COMP:11605"/>
        <dbReference type="ChEBI" id="CHEBI:15378"/>
        <dbReference type="ChEBI" id="CHEBI:30013"/>
        <dbReference type="ChEBI" id="CHEBI:30616"/>
        <dbReference type="ChEBI" id="CHEBI:61977"/>
        <dbReference type="ChEBI" id="CHEBI:456216"/>
        <dbReference type="EC" id="2.7.11.1"/>
    </reaction>
</comment>
<name>A0A835XY79_9CHLO</name>
<dbReference type="GO" id="GO:0005524">
    <property type="term" value="F:ATP binding"/>
    <property type="evidence" value="ECO:0007669"/>
    <property type="project" value="UniProtKB-UniRule"/>
</dbReference>
<comment type="caution">
    <text evidence="12">The sequence shown here is derived from an EMBL/GenBank/DDBJ whole genome shotgun (WGS) entry which is preliminary data.</text>
</comment>
<keyword evidence="4 9" id="KW-0547">Nucleotide-binding</keyword>
<dbReference type="SUPFAM" id="SSF56112">
    <property type="entry name" value="Protein kinase-like (PK-like)"/>
    <property type="match status" value="1"/>
</dbReference>
<feature type="compositionally biased region" description="Pro residues" evidence="10">
    <location>
        <begin position="320"/>
        <end position="332"/>
    </location>
</feature>
<comment type="catalytic activity">
    <reaction evidence="8">
        <text>L-seryl-[protein] + ATP = O-phospho-L-seryl-[protein] + ADP + H(+)</text>
        <dbReference type="Rhea" id="RHEA:17989"/>
        <dbReference type="Rhea" id="RHEA-COMP:9863"/>
        <dbReference type="Rhea" id="RHEA-COMP:11604"/>
        <dbReference type="ChEBI" id="CHEBI:15378"/>
        <dbReference type="ChEBI" id="CHEBI:29999"/>
        <dbReference type="ChEBI" id="CHEBI:30616"/>
        <dbReference type="ChEBI" id="CHEBI:83421"/>
        <dbReference type="ChEBI" id="CHEBI:456216"/>
        <dbReference type="EC" id="2.7.11.1"/>
    </reaction>
</comment>
<reference evidence="12" key="1">
    <citation type="journal article" date="2020" name="bioRxiv">
        <title>Comparative genomics of Chlamydomonas.</title>
        <authorList>
            <person name="Craig R.J."/>
            <person name="Hasan A.R."/>
            <person name="Ness R.W."/>
            <person name="Keightley P.D."/>
        </authorList>
    </citation>
    <scope>NUCLEOTIDE SEQUENCE</scope>
    <source>
        <strain evidence="12">CCAP 11/70</strain>
    </source>
</reference>
<feature type="compositionally biased region" description="Low complexity" evidence="10">
    <location>
        <begin position="682"/>
        <end position="697"/>
    </location>
</feature>
<feature type="compositionally biased region" description="Low complexity" evidence="10">
    <location>
        <begin position="711"/>
        <end position="829"/>
    </location>
</feature>
<feature type="compositionally biased region" description="Pro residues" evidence="10">
    <location>
        <begin position="533"/>
        <end position="543"/>
    </location>
</feature>
<gene>
    <name evidence="12" type="ORF">HYH03_008414</name>
</gene>
<dbReference type="GO" id="GO:0004674">
    <property type="term" value="F:protein serine/threonine kinase activity"/>
    <property type="evidence" value="ECO:0007669"/>
    <property type="project" value="UniProtKB-KW"/>
</dbReference>
<feature type="compositionally biased region" description="Low complexity" evidence="10">
    <location>
        <begin position="333"/>
        <end position="348"/>
    </location>
</feature>
<organism evidence="12 13">
    <name type="scientific">Edaphochlamys debaryana</name>
    <dbReference type="NCBI Taxonomy" id="47281"/>
    <lineage>
        <taxon>Eukaryota</taxon>
        <taxon>Viridiplantae</taxon>
        <taxon>Chlorophyta</taxon>
        <taxon>core chlorophytes</taxon>
        <taxon>Chlorophyceae</taxon>
        <taxon>CS clade</taxon>
        <taxon>Chlamydomonadales</taxon>
        <taxon>Chlamydomonadales incertae sedis</taxon>
        <taxon>Edaphochlamys</taxon>
    </lineage>
</organism>
<feature type="compositionally biased region" description="Pro residues" evidence="10">
    <location>
        <begin position="349"/>
        <end position="395"/>
    </location>
</feature>
<feature type="region of interest" description="Disordered" evidence="10">
    <location>
        <begin position="888"/>
        <end position="967"/>
    </location>
</feature>
<sequence>MKKLLDKVGKRDKKDAGLVGKVVMVGQYSVRVEAIVGEGGFATIYRCTDVRTGQTFALKHMRLAAEPEAIREVQMEAKTMAKLKGHPNILKMHAVAFAGPPGAETDGFFLLDFCPVTLLEVMQRNNFVLDDYLVYEVFQDVAWAVAHMHKCNPPLAHRDLKAENVLKNSEGRWVICDFGSSTSRAQVYETQAEIAIEEENIRRTTTPAYRAPEMWDLYARQRIDTAVDVWALGVLLYVLAFGKLPFQGDSKLSILYGKYDMPPGRPPAMRALIQDMLQVNPADRPDVFQVISRLDVLRNALSGEGSGGLHQDGGVRAKSPSPPHLAHAPPPGVTAAVGPAPGSAAGPGPMQPPPNHLAVPPGPPGASGPGPGFPPNAHLPPPHLYPPAPGQPYPVHPAHARPPGAQGGPMANGPYPGVPGGAAGHPGSHPLGHSQQHVAPHYPQPYPQPGGPRPGSLGGAPPPGMPGGAGTPPMQRVPSRGGAPPPAGFSPAWPPPHPQGGPHGQAPGPYPPGAHPQGAHPPHPHAYPQHPAAQPPHQPPSSQPPNLLDEAYVPPPPKEIHPLDAPGPFIPSHAAPAMAPQPAQHRRTGSGGVRTGPAGPGRESGGGAPPAGFGASNHASMGFGDDNVDWGRAGSFPAAPQGQLGQERASFGDEPPAFGEPLRSAFSERPSFGDEPAFGDEPPAFASGLSASSAGPGSPLGGKVAAPEPPSLVSAGSASGPSPSGPSSSGLLPPSASAPAPGSTPAAAPTPQTAAGTAAAGTAPAPPTHITSSATPPTPPSSAAVQAPAAASAPAPAAAAALASTSGSPGGLAASVLAPSPPSATQLSPAPAPAAAPAPVTAQASAPAPLPVPGPPAGPVSGVAAAALLGSPASSVSSPMAAASSWSAHPAFPASGQPSQTLPPRPPHPASLQAAANAGTSTSSGGGAGPGQAAAHALTHPAAADGARGGGAANHHAGAAHGEDTSEVEVLRAQLQRMSRTNSALEGRVAQLEGLVSQQGALLVRLAEELATVKAQAQAQAQQHHVLQNASPHGPAGPGHGAAAAGGSGRRGSGQLLPEATGASVASGVGRASAGSSGAGDGGGLAGAQGSVPGFEDEPWAAGGKLEGPNTSAPIYPPIGYEDLA</sequence>
<dbReference type="AlphaFoldDB" id="A0A835XY79"/>
<dbReference type="GO" id="GO:0005737">
    <property type="term" value="C:cytoplasm"/>
    <property type="evidence" value="ECO:0007669"/>
    <property type="project" value="TreeGrafter"/>
</dbReference>
<dbReference type="PANTHER" id="PTHR22967:SF57">
    <property type="entry name" value="AUXILIN, ISOFORM A-RELATED"/>
    <property type="match status" value="1"/>
</dbReference>
<keyword evidence="6 9" id="KW-0067">ATP-binding</keyword>
<dbReference type="InterPro" id="IPR017441">
    <property type="entry name" value="Protein_kinase_ATP_BS"/>
</dbReference>
<evidence type="ECO:0000313" key="13">
    <source>
        <dbReference type="Proteomes" id="UP000612055"/>
    </source>
</evidence>
<evidence type="ECO:0000256" key="10">
    <source>
        <dbReference type="SAM" id="MobiDB-lite"/>
    </source>
</evidence>
<dbReference type="SMART" id="SM00220">
    <property type="entry name" value="S_TKc"/>
    <property type="match status" value="1"/>
</dbReference>
<evidence type="ECO:0000256" key="9">
    <source>
        <dbReference type="PROSITE-ProRule" id="PRU10141"/>
    </source>
</evidence>
<dbReference type="Proteomes" id="UP000612055">
    <property type="component" value="Unassembled WGS sequence"/>
</dbReference>